<dbReference type="Proteomes" id="UP000565521">
    <property type="component" value="Unassembled WGS sequence"/>
</dbReference>
<organism evidence="5 6">
    <name type="scientific">Hymenobacter lapidiphilus</name>
    <dbReference type="NCBI Taxonomy" id="2608003"/>
    <lineage>
        <taxon>Bacteria</taxon>
        <taxon>Pseudomonadati</taxon>
        <taxon>Bacteroidota</taxon>
        <taxon>Cytophagia</taxon>
        <taxon>Cytophagales</taxon>
        <taxon>Hymenobacteraceae</taxon>
        <taxon>Hymenobacter</taxon>
    </lineage>
</organism>
<dbReference type="RefSeq" id="WP_176909439.1">
    <property type="nucleotide sequence ID" value="NZ_JABKAU010000032.1"/>
</dbReference>
<accession>A0A7Y7U6I6</accession>
<evidence type="ECO:0000259" key="4">
    <source>
        <dbReference type="Pfam" id="PF04577"/>
    </source>
</evidence>
<protein>
    <submittedName>
        <fullName evidence="5">Glycosyltransferase family 61 protein</fullName>
    </submittedName>
</protein>
<reference evidence="5 6" key="1">
    <citation type="submission" date="2020-05" db="EMBL/GenBank/DDBJ databases">
        <title>Hymenobacter terrestris sp. nov. and Hymenobacter lapidiphilus sp. nov., isolated from regoliths in Antarctica.</title>
        <authorList>
            <person name="Sedlacek I."/>
            <person name="Pantucek R."/>
            <person name="Zeman M."/>
            <person name="Holochova P."/>
            <person name="Kralova S."/>
            <person name="Stankova E."/>
            <person name="Sedo O."/>
            <person name="Micenkova L."/>
            <person name="Svec P."/>
            <person name="Gupta V."/>
            <person name="Sood U."/>
            <person name="Korpole U.S."/>
            <person name="Lal R."/>
        </authorList>
    </citation>
    <scope>NUCLEOTIDE SEQUENCE [LARGE SCALE GENOMIC DNA]</scope>
    <source>
        <strain evidence="5 6">P5342</strain>
    </source>
</reference>
<name>A0A7Y7U6I6_9BACT</name>
<dbReference type="AlphaFoldDB" id="A0A7Y7U6I6"/>
<dbReference type="InterPro" id="IPR049625">
    <property type="entry name" value="Glyco_transf_61_cat"/>
</dbReference>
<keyword evidence="2 5" id="KW-0808">Transferase</keyword>
<proteinExistence type="predicted"/>
<evidence type="ECO:0000313" key="5">
    <source>
        <dbReference type="EMBL" id="NVO32563.1"/>
    </source>
</evidence>
<sequence length="411" mass="46217">MSDLLNRVRRRAGRELRELLPHHEHFRPSGVHASSQQLACQPTASVAYFGLVPAHRSYSHVPDDFYARASRHRGLHVKPHREEAVPEAFVVMLPRGRIYADNYNSVAVIAADNCLVGDVSFQYDGALWDLVAPEQNNIFRQRYFVPPRQIAGTVCSLLAGGGAAMGNYYHWLIDSLPRLHLVREAGLLDSVDFFLVYDKRKGFVCETLAALGIGPERILDIATYPHYQAQQLVATSPVRGRLTHTPEWAGHFLQSIFLPPPLVDRCFSPFVYLSRNDAPNRRVLNEAALEPMLAEYGFQTHVLTPYSQDERVALFAQARVVVSAVSAGLSNLVFCAPGTQVLELLPQTFVVPDYLELSTRLGLRHQYLVCPTPRQQKHRYAAQREDLMVPEAALRRRLDALMQPEPLVQGP</sequence>
<evidence type="ECO:0000256" key="2">
    <source>
        <dbReference type="ARBA" id="ARBA00022679"/>
    </source>
</evidence>
<evidence type="ECO:0000313" key="6">
    <source>
        <dbReference type="Proteomes" id="UP000565521"/>
    </source>
</evidence>
<dbReference type="InterPro" id="IPR007657">
    <property type="entry name" value="Glycosyltransferase_61"/>
</dbReference>
<keyword evidence="1" id="KW-0328">Glycosyltransferase</keyword>
<feature type="domain" description="Glycosyltransferase 61 catalytic" evidence="4">
    <location>
        <begin position="168"/>
        <end position="342"/>
    </location>
</feature>
<evidence type="ECO:0000256" key="1">
    <source>
        <dbReference type="ARBA" id="ARBA00022676"/>
    </source>
</evidence>
<dbReference type="PANTHER" id="PTHR20961">
    <property type="entry name" value="GLYCOSYLTRANSFERASE"/>
    <property type="match status" value="1"/>
</dbReference>
<keyword evidence="6" id="KW-1185">Reference proteome</keyword>
<keyword evidence="3" id="KW-0325">Glycoprotein</keyword>
<dbReference type="Pfam" id="PF04577">
    <property type="entry name" value="Glyco_transf_61"/>
    <property type="match status" value="1"/>
</dbReference>
<dbReference type="EMBL" id="JABKAU010000032">
    <property type="protein sequence ID" value="NVO32563.1"/>
    <property type="molecule type" value="Genomic_DNA"/>
</dbReference>
<evidence type="ECO:0000256" key="3">
    <source>
        <dbReference type="ARBA" id="ARBA00023180"/>
    </source>
</evidence>
<dbReference type="GO" id="GO:0016757">
    <property type="term" value="F:glycosyltransferase activity"/>
    <property type="evidence" value="ECO:0007669"/>
    <property type="project" value="UniProtKB-KW"/>
</dbReference>
<gene>
    <name evidence="5" type="ORF">HW554_15210</name>
</gene>
<comment type="caution">
    <text evidence="5">The sequence shown here is derived from an EMBL/GenBank/DDBJ whole genome shotgun (WGS) entry which is preliminary data.</text>
</comment>